<feature type="compositionally biased region" description="Low complexity" evidence="3">
    <location>
        <begin position="206"/>
        <end position="219"/>
    </location>
</feature>
<keyword evidence="5" id="KW-1185">Reference proteome</keyword>
<dbReference type="GO" id="GO:0005737">
    <property type="term" value="C:cytoplasm"/>
    <property type="evidence" value="ECO:0007669"/>
    <property type="project" value="TreeGrafter"/>
</dbReference>
<feature type="compositionally biased region" description="Low complexity" evidence="3">
    <location>
        <begin position="146"/>
        <end position="167"/>
    </location>
</feature>
<dbReference type="SMART" id="SM00364">
    <property type="entry name" value="LRR_BAC"/>
    <property type="match status" value="6"/>
</dbReference>
<dbReference type="PANTHER" id="PTHR48051">
    <property type="match status" value="1"/>
</dbReference>
<reference evidence="4 5" key="1">
    <citation type="journal article" date="2018" name="Mol. Ecol.">
        <title>The obligate alkalophilic soda-lake fungus Sodiomyces alkalinus has shifted to a protein diet.</title>
        <authorList>
            <person name="Grum-Grzhimaylo A.A."/>
            <person name="Falkoski D.L."/>
            <person name="van den Heuvel J."/>
            <person name="Valero-Jimenez C.A."/>
            <person name="Min B."/>
            <person name="Choi I.G."/>
            <person name="Lipzen A."/>
            <person name="Daum C.G."/>
            <person name="Aanen D.K."/>
            <person name="Tsang A."/>
            <person name="Henrissat B."/>
            <person name="Bilanenko E.N."/>
            <person name="de Vries R.P."/>
            <person name="van Kan J.A.L."/>
            <person name="Grigoriev I.V."/>
            <person name="Debets A.J.M."/>
        </authorList>
    </citation>
    <scope>NUCLEOTIDE SEQUENCE [LARGE SCALE GENOMIC DNA]</scope>
    <source>
        <strain evidence="4 5">F11</strain>
    </source>
</reference>
<dbReference type="RefSeq" id="XP_028470448.1">
    <property type="nucleotide sequence ID" value="XM_028610265.1"/>
</dbReference>
<feature type="compositionally biased region" description="Polar residues" evidence="3">
    <location>
        <begin position="1"/>
        <end position="13"/>
    </location>
</feature>
<dbReference type="STRING" id="1314773.A0A3N2Q7C0"/>
<keyword evidence="2" id="KW-0677">Repeat</keyword>
<name>A0A3N2Q7C0_SODAK</name>
<feature type="compositionally biased region" description="Polar residues" evidence="3">
    <location>
        <begin position="127"/>
        <end position="142"/>
    </location>
</feature>
<dbReference type="PROSITE" id="PS51450">
    <property type="entry name" value="LRR"/>
    <property type="match status" value="3"/>
</dbReference>
<organism evidence="4 5">
    <name type="scientific">Sodiomyces alkalinus (strain CBS 110278 / VKM F-3762 / F11)</name>
    <name type="common">Alkaliphilic filamentous fungus</name>
    <dbReference type="NCBI Taxonomy" id="1314773"/>
    <lineage>
        <taxon>Eukaryota</taxon>
        <taxon>Fungi</taxon>
        <taxon>Dikarya</taxon>
        <taxon>Ascomycota</taxon>
        <taxon>Pezizomycotina</taxon>
        <taxon>Sordariomycetes</taxon>
        <taxon>Hypocreomycetidae</taxon>
        <taxon>Glomerellales</taxon>
        <taxon>Plectosphaerellaceae</taxon>
        <taxon>Sodiomyces</taxon>
    </lineage>
</organism>
<dbReference type="GeneID" id="39578743"/>
<dbReference type="InterPro" id="IPR050216">
    <property type="entry name" value="LRR_domain-containing"/>
</dbReference>
<sequence length="1119" mass="120313">MAGPTSNPTTCTDPDTEQHKGPSQRSASIPMRPSVATGVAPLLATGPVSSATSVSSQSPIEFQPLPSTAEIDVAHDTLPARPAKSRPSLAERTIETLSQLPSSPALSKKSSSFFDPDGSRRPRSRAESNASRPGSSYASDASSFMRPASRGRSRPGSSSGPDDGVSAFRASTNTFRRPMATIEGTPSRRTSGIASLRTPSVKAGPRPATASSTRFSASTTRRDDTRSPSPATVMRPSGIATPSKVVSATVGARTSRARGSVNGLFKKRSLPSIDRAAAQSPTTQSSLKVVSRPRTAAPPRRLKNARTPAKKTPIKKPTEEAAEAPETPSLKSSAALRDQIAKAKAAKRAAVRQLSNAPQLELDSDSTLPVQEEDRWQPPKSPIVPSDHSFDFGLPVAVTDDPFNIKRSEKATDKILRQRLADARTSGRLNIATLGFKAVPLDVLKMYDAETTGTYDGSWAESVDVTKFVAADNEFEEIDDAIFPDVTPEELGADEDGNGNIFAGLETLDLHGNMLISLPVGLRQLRLLTSLNLSSNRLANNCLEVISQISSLRDLKLPTNLLYGPLDPCISNLRHLEILDLHGNNLSSLPVNIGNLERLRILNISDNSVECLPFSSLSKMPLFELWAKNNKLTGTLIEEGVRVLPNLQSLDVSCNQITHLVAPGSAVDFPALYQLFLSMNRLQALPDASSWTNLVTLTADENSISSFPDGLFSLEKLRHIDVSSNDIKAVPPEIARMDSLSMIRLSGNPLREKKLVSATTEELKDILSARLEPPPPYCDVTTTTSQAIAPELVRDVKVAGEPARGSTENKPQESARDEGDIPEDRNTPTPTPSPTPTSTAMATADDADDAEQDSRSDMDDFATPPTSAPHTPARSRSHTVSSQTWPVKVGGLLDRSNTGSASLHPVVCSKVAAATKVYEVQLHHNLFTAIPDSLSFFAETLSALSLAHNKLVGETYLTEELELPALRELNLMGNHITSLTPLTTHLRSPRLEKLDVSVNRITGLPGDLRTAFPQLVVLLAANNHIMDLDPDTIKGLQVVDVGSNDITHLNPKLGLLGGSGGLKRLEVAGNRFRVPRWSVLERGTDATLRWLRGRVPVAEMASWKENQAESGGYSDSDVD</sequence>
<evidence type="ECO:0000256" key="2">
    <source>
        <dbReference type="ARBA" id="ARBA00022737"/>
    </source>
</evidence>
<dbReference type="InterPro" id="IPR032675">
    <property type="entry name" value="LRR_dom_sf"/>
</dbReference>
<dbReference type="AlphaFoldDB" id="A0A3N2Q7C0"/>
<feature type="region of interest" description="Disordered" evidence="3">
    <location>
        <begin position="1"/>
        <end position="334"/>
    </location>
</feature>
<feature type="compositionally biased region" description="Basic and acidic residues" evidence="3">
    <location>
        <begin position="810"/>
        <end position="826"/>
    </location>
</feature>
<dbReference type="Proteomes" id="UP000272025">
    <property type="component" value="Unassembled WGS sequence"/>
</dbReference>
<keyword evidence="1" id="KW-0433">Leucine-rich repeat</keyword>
<dbReference type="EMBL" id="ML119051">
    <property type="protein sequence ID" value="ROT42642.1"/>
    <property type="molecule type" value="Genomic_DNA"/>
</dbReference>
<dbReference type="OrthoDB" id="676979at2759"/>
<feature type="region of interest" description="Disordered" evidence="3">
    <location>
        <begin position="799"/>
        <end position="883"/>
    </location>
</feature>
<dbReference type="InterPro" id="IPR003591">
    <property type="entry name" value="Leu-rich_rpt_typical-subtyp"/>
</dbReference>
<protein>
    <submittedName>
        <fullName evidence="4">L domain-like protein</fullName>
    </submittedName>
</protein>
<dbReference type="PANTHER" id="PTHR48051:SF27">
    <property type="entry name" value="LEUCINE-RICH REPEAT-CONTAINING PROTEIN 40"/>
    <property type="match status" value="1"/>
</dbReference>
<feature type="compositionally biased region" description="Low complexity" evidence="3">
    <location>
        <begin position="97"/>
        <end position="112"/>
    </location>
</feature>
<accession>A0A3N2Q7C0</accession>
<gene>
    <name evidence="4" type="ORF">SODALDRAFT_326801</name>
</gene>
<feature type="compositionally biased region" description="Basic residues" evidence="3">
    <location>
        <begin position="300"/>
        <end position="314"/>
    </location>
</feature>
<feature type="compositionally biased region" description="Polar residues" evidence="3">
    <location>
        <begin position="279"/>
        <end position="288"/>
    </location>
</feature>
<evidence type="ECO:0000256" key="1">
    <source>
        <dbReference type="ARBA" id="ARBA00022614"/>
    </source>
</evidence>
<dbReference type="Pfam" id="PF00560">
    <property type="entry name" value="LRR_1"/>
    <property type="match status" value="1"/>
</dbReference>
<dbReference type="SUPFAM" id="SSF52058">
    <property type="entry name" value="L domain-like"/>
    <property type="match status" value="2"/>
</dbReference>
<evidence type="ECO:0000313" key="4">
    <source>
        <dbReference type="EMBL" id="ROT42642.1"/>
    </source>
</evidence>
<feature type="compositionally biased region" description="Basic and acidic residues" evidence="3">
    <location>
        <begin position="117"/>
        <end position="126"/>
    </location>
</feature>
<feature type="compositionally biased region" description="Low complexity" evidence="3">
    <location>
        <begin position="862"/>
        <end position="872"/>
    </location>
</feature>
<dbReference type="Gene3D" id="3.80.10.10">
    <property type="entry name" value="Ribonuclease Inhibitor"/>
    <property type="match status" value="2"/>
</dbReference>
<proteinExistence type="predicted"/>
<dbReference type="Pfam" id="PF13516">
    <property type="entry name" value="LRR_6"/>
    <property type="match status" value="1"/>
</dbReference>
<feature type="region of interest" description="Disordered" evidence="3">
    <location>
        <begin position="353"/>
        <end position="380"/>
    </location>
</feature>
<feature type="compositionally biased region" description="Low complexity" evidence="3">
    <location>
        <begin position="44"/>
        <end position="59"/>
    </location>
</feature>
<evidence type="ECO:0000256" key="3">
    <source>
        <dbReference type="SAM" id="MobiDB-lite"/>
    </source>
</evidence>
<dbReference type="SMART" id="SM00369">
    <property type="entry name" value="LRR_TYP"/>
    <property type="match status" value="9"/>
</dbReference>
<dbReference type="InterPro" id="IPR001611">
    <property type="entry name" value="Leu-rich_rpt"/>
</dbReference>
<dbReference type="Pfam" id="PF13855">
    <property type="entry name" value="LRR_8"/>
    <property type="match status" value="1"/>
</dbReference>
<evidence type="ECO:0000313" key="5">
    <source>
        <dbReference type="Proteomes" id="UP000272025"/>
    </source>
</evidence>